<comment type="caution">
    <text evidence="4">The sequence shown here is derived from an EMBL/GenBank/DDBJ whole genome shotgun (WGS) entry which is preliminary data.</text>
</comment>
<dbReference type="STRING" id="188915.AWC02_19310"/>
<dbReference type="SUPFAM" id="SSF51971">
    <property type="entry name" value="Nucleotide-binding domain"/>
    <property type="match status" value="1"/>
</dbReference>
<keyword evidence="5" id="KW-1185">Reference proteome</keyword>
<evidence type="ECO:0000259" key="3">
    <source>
        <dbReference type="Pfam" id="PF01266"/>
    </source>
</evidence>
<evidence type="ECO:0000256" key="2">
    <source>
        <dbReference type="SAM" id="Phobius"/>
    </source>
</evidence>
<feature type="domain" description="FAD dependent oxidoreductase" evidence="3">
    <location>
        <begin position="14"/>
        <end position="400"/>
    </location>
</feature>
<sequence>MDAANRIDGAPRSVIVVGAGIVGLSVAWFLQERGVEVTLVDRVGVAAGSSWGNAGWISPALAIPLNEPANLRFGLRSLFSRTAALQVPLNSGPALWAFLGRFAMNSRPAAWRRAVRANAPLSAECIEAYDVLLANGVDAPVTDAPFTAIFRTSADAERWLDELRRFSEAGQPVFSTELTGAALAERVPLASSAVAAGVQIDGQRFLDPGRFVSALGRAVVERGAALHVLDVTDVSPSGDAVTVTARDGTTLTAGAAVIASGAWLSRLAARWVRVPVRAGRGYSFSVPVDKPVTGPIYLPDARVACTPLNARLRVAGTMEFGDPDSPVVPARVEAIVAAAGPLLDGVRWDERTDVWVGPRPVSPDGRPVVGEVCPRSVYVAGGHGMWGMTHGPVTGRLLAEQITTGKQSAVLRDLDPLR</sequence>
<evidence type="ECO:0000256" key="1">
    <source>
        <dbReference type="ARBA" id="ARBA00023002"/>
    </source>
</evidence>
<dbReference type="Gene3D" id="3.30.9.10">
    <property type="entry name" value="D-Amino Acid Oxidase, subunit A, domain 2"/>
    <property type="match status" value="1"/>
</dbReference>
<evidence type="ECO:0000313" key="5">
    <source>
        <dbReference type="Proteomes" id="UP000193465"/>
    </source>
</evidence>
<dbReference type="EMBL" id="LQOT01000076">
    <property type="protein sequence ID" value="ORV39544.1"/>
    <property type="molecule type" value="Genomic_DNA"/>
</dbReference>
<dbReference type="InterPro" id="IPR036188">
    <property type="entry name" value="FAD/NAD-bd_sf"/>
</dbReference>
<feature type="transmembrane region" description="Helical" evidence="2">
    <location>
        <begin position="12"/>
        <end position="30"/>
    </location>
</feature>
<dbReference type="PANTHER" id="PTHR13847">
    <property type="entry name" value="SARCOSINE DEHYDROGENASE-RELATED"/>
    <property type="match status" value="1"/>
</dbReference>
<dbReference type="Proteomes" id="UP000193465">
    <property type="component" value="Unassembled WGS sequence"/>
</dbReference>
<dbReference type="InterPro" id="IPR006076">
    <property type="entry name" value="FAD-dep_OxRdtase"/>
</dbReference>
<name>A0A1X1T4N4_9MYCO</name>
<proteinExistence type="predicted"/>
<dbReference type="GO" id="GO:0005737">
    <property type="term" value="C:cytoplasm"/>
    <property type="evidence" value="ECO:0007669"/>
    <property type="project" value="TreeGrafter"/>
</dbReference>
<reference evidence="4 5" key="1">
    <citation type="submission" date="2016-01" db="EMBL/GenBank/DDBJ databases">
        <title>The new phylogeny of the genus Mycobacterium.</title>
        <authorList>
            <person name="Tarcisio F."/>
            <person name="Conor M."/>
            <person name="Antonella G."/>
            <person name="Elisabetta G."/>
            <person name="Giulia F.S."/>
            <person name="Sara T."/>
            <person name="Anna F."/>
            <person name="Clotilde B."/>
            <person name="Roberto B."/>
            <person name="Veronica D.S."/>
            <person name="Fabio R."/>
            <person name="Monica P."/>
            <person name="Olivier J."/>
            <person name="Enrico T."/>
            <person name="Nicola S."/>
        </authorList>
    </citation>
    <scope>NUCLEOTIDE SEQUENCE [LARGE SCALE GENOMIC DNA]</scope>
    <source>
        <strain evidence="4 5">ATCC 27353</strain>
    </source>
</reference>
<protein>
    <submittedName>
        <fullName evidence="4">Amino acid dehydrogenase</fullName>
    </submittedName>
</protein>
<dbReference type="GO" id="GO:0016491">
    <property type="term" value="F:oxidoreductase activity"/>
    <property type="evidence" value="ECO:0007669"/>
    <property type="project" value="UniProtKB-KW"/>
</dbReference>
<dbReference type="Pfam" id="PF01266">
    <property type="entry name" value="DAO"/>
    <property type="match status" value="1"/>
</dbReference>
<keyword evidence="2" id="KW-0812">Transmembrane</keyword>
<dbReference type="Gene3D" id="3.50.50.60">
    <property type="entry name" value="FAD/NAD(P)-binding domain"/>
    <property type="match status" value="2"/>
</dbReference>
<keyword evidence="2" id="KW-0472">Membrane</keyword>
<dbReference type="SUPFAM" id="SSF54373">
    <property type="entry name" value="FAD-linked reductases, C-terminal domain"/>
    <property type="match status" value="1"/>
</dbReference>
<keyword evidence="1" id="KW-0560">Oxidoreductase</keyword>
<evidence type="ECO:0000313" key="4">
    <source>
        <dbReference type="EMBL" id="ORV39544.1"/>
    </source>
</evidence>
<accession>A0A1X1T4N4</accession>
<keyword evidence="2" id="KW-1133">Transmembrane helix</keyword>
<dbReference type="PANTHER" id="PTHR13847:SF289">
    <property type="entry name" value="GLYCINE OXIDASE"/>
    <property type="match status" value="1"/>
</dbReference>
<organism evidence="4 5">
    <name type="scientific">Mycolicibacter engbaekii</name>
    <dbReference type="NCBI Taxonomy" id="188915"/>
    <lineage>
        <taxon>Bacteria</taxon>
        <taxon>Bacillati</taxon>
        <taxon>Actinomycetota</taxon>
        <taxon>Actinomycetes</taxon>
        <taxon>Mycobacteriales</taxon>
        <taxon>Mycobacteriaceae</taxon>
        <taxon>Mycolicibacter</taxon>
    </lineage>
</organism>
<dbReference type="AlphaFoldDB" id="A0A1X1T4N4"/>
<gene>
    <name evidence="4" type="ORF">AWC02_19310</name>
</gene>
<dbReference type="RefSeq" id="WP_085130335.1">
    <property type="nucleotide sequence ID" value="NZ_LQOT01000076.1"/>
</dbReference>